<feature type="region of interest" description="Disordered" evidence="3">
    <location>
        <begin position="427"/>
        <end position="533"/>
    </location>
</feature>
<feature type="compositionally biased region" description="Acidic residues" evidence="3">
    <location>
        <begin position="84"/>
        <end position="105"/>
    </location>
</feature>
<accession>A0A1I8I448</accession>
<name>A0A1I8I448_9PLAT</name>
<feature type="compositionally biased region" description="Acidic residues" evidence="3">
    <location>
        <begin position="438"/>
        <end position="460"/>
    </location>
</feature>
<dbReference type="Pfam" id="PF04180">
    <property type="entry name" value="LTV"/>
    <property type="match status" value="1"/>
</dbReference>
<feature type="compositionally biased region" description="Polar residues" evidence="3">
    <location>
        <begin position="515"/>
        <end position="525"/>
    </location>
</feature>
<protein>
    <recommendedName>
        <fullName evidence="2">Protein LTV1 homolog</fullName>
    </recommendedName>
</protein>
<evidence type="ECO:0000256" key="2">
    <source>
        <dbReference type="ARBA" id="ARBA00021561"/>
    </source>
</evidence>
<feature type="region of interest" description="Disordered" evidence="3">
    <location>
        <begin position="287"/>
        <end position="314"/>
    </location>
</feature>
<feature type="compositionally biased region" description="Basic residues" evidence="3">
    <location>
        <begin position="486"/>
        <end position="505"/>
    </location>
</feature>
<dbReference type="GO" id="GO:0000056">
    <property type="term" value="P:ribosomal small subunit export from nucleus"/>
    <property type="evidence" value="ECO:0007669"/>
    <property type="project" value="TreeGrafter"/>
</dbReference>
<dbReference type="WBParaSite" id="maker-uti_cns_0017548-snap-gene-0.3-mRNA-1">
    <property type="protein sequence ID" value="maker-uti_cns_0017548-snap-gene-0.3-mRNA-1"/>
    <property type="gene ID" value="maker-uti_cns_0017548-snap-gene-0.3"/>
</dbReference>
<feature type="region of interest" description="Disordered" evidence="3">
    <location>
        <begin position="226"/>
        <end position="272"/>
    </location>
</feature>
<evidence type="ECO:0000313" key="6">
    <source>
        <dbReference type="WBParaSite" id="maker-uti_cns_0017548-snap-gene-0.3-mRNA-1"/>
    </source>
</evidence>
<sequence>KFSFFQPKRKAKFIDKKSAVTWHLFDRAQNDVMCGDAAMPQVAMVEVERGRRLKERRKYGIFYEDDYDYMQHLKPRSGAPIVEQESDSDGEDEGDDDSCWPDDGGESSVTAASARARLVQAQAAQSFVLPIELLPNEPPRLAEVLEDGDGDADGEEFFDPEIAEAIAAAEAGEADDNDWDGEVGGEIVEEGEIEDDFVALASAPDADGRARRPLVGPGAAAASKRDIFNRFFDEEGDEDDEDADEEDAGEADRPAPAASVATSRRGRPLTYHEEVIEDQFDRLLREFQRDSADPMAADNLDDDEDPGAVDDDCGSVMTKSLYQVLERHDKELASASITKETLDDGRLPASDTLRILAATAEVGDGDADDIDDDEDASSLDTDEELSLWGPTVAAAAAPKLLPSAGALIGCSGDSTCKSRRNMPALLDAVERRPHGQEDDNVDDDEEDDEGEAASDAETADGDANSERQSAASALAIKLAGVSDKRERKRLVKEHQRARRQQKKQTKLCYGRAKTELNSASRNDPFQQGRVLKL</sequence>
<evidence type="ECO:0000256" key="1">
    <source>
        <dbReference type="ARBA" id="ARBA00009078"/>
    </source>
</evidence>
<comment type="similarity">
    <text evidence="1">Belongs to the LTV1 family.</text>
</comment>
<dbReference type="AlphaFoldDB" id="A0A1I8I448"/>
<feature type="compositionally biased region" description="Acidic residues" evidence="3">
    <location>
        <begin position="363"/>
        <end position="384"/>
    </location>
</feature>
<feature type="compositionally biased region" description="Basic and acidic residues" evidence="3">
    <location>
        <begin position="428"/>
        <end position="437"/>
    </location>
</feature>
<dbReference type="Proteomes" id="UP000095280">
    <property type="component" value="Unplaced"/>
</dbReference>
<dbReference type="GO" id="GO:0005829">
    <property type="term" value="C:cytosol"/>
    <property type="evidence" value="ECO:0007669"/>
    <property type="project" value="TreeGrafter"/>
</dbReference>
<organism evidence="4 5">
    <name type="scientific">Macrostomum lignano</name>
    <dbReference type="NCBI Taxonomy" id="282301"/>
    <lineage>
        <taxon>Eukaryota</taxon>
        <taxon>Metazoa</taxon>
        <taxon>Spiralia</taxon>
        <taxon>Lophotrochozoa</taxon>
        <taxon>Platyhelminthes</taxon>
        <taxon>Rhabditophora</taxon>
        <taxon>Macrostomorpha</taxon>
        <taxon>Macrostomida</taxon>
        <taxon>Macrostomidae</taxon>
        <taxon>Macrostomum</taxon>
    </lineage>
</organism>
<evidence type="ECO:0000256" key="3">
    <source>
        <dbReference type="SAM" id="MobiDB-lite"/>
    </source>
</evidence>
<dbReference type="GO" id="GO:0030688">
    <property type="term" value="C:preribosome, small subunit precursor"/>
    <property type="evidence" value="ECO:0007669"/>
    <property type="project" value="TreeGrafter"/>
</dbReference>
<proteinExistence type="inferred from homology"/>
<dbReference type="PANTHER" id="PTHR21531:SF0">
    <property type="entry name" value="PROTEIN LTV1 HOMOLOG"/>
    <property type="match status" value="1"/>
</dbReference>
<dbReference type="GO" id="GO:0005634">
    <property type="term" value="C:nucleus"/>
    <property type="evidence" value="ECO:0007669"/>
    <property type="project" value="TreeGrafter"/>
</dbReference>
<dbReference type="WBParaSite" id="maker-uti_cns_0009549-snap-gene-0.4-mRNA-1">
    <property type="protein sequence ID" value="maker-uti_cns_0009549-snap-gene-0.4-mRNA-1"/>
    <property type="gene ID" value="maker-uti_cns_0009549-snap-gene-0.4"/>
</dbReference>
<feature type="compositionally biased region" description="Acidic residues" evidence="3">
    <location>
        <begin position="234"/>
        <end position="249"/>
    </location>
</feature>
<dbReference type="GO" id="GO:0042274">
    <property type="term" value="P:ribosomal small subunit biogenesis"/>
    <property type="evidence" value="ECO:0007669"/>
    <property type="project" value="InterPro"/>
</dbReference>
<feature type="region of interest" description="Disordered" evidence="3">
    <location>
        <begin position="80"/>
        <end position="110"/>
    </location>
</feature>
<keyword evidence="4" id="KW-1185">Reference proteome</keyword>
<dbReference type="InterPro" id="IPR007307">
    <property type="entry name" value="Ltv1"/>
</dbReference>
<feature type="compositionally biased region" description="Acidic residues" evidence="3">
    <location>
        <begin position="299"/>
        <end position="313"/>
    </location>
</feature>
<evidence type="ECO:0000313" key="5">
    <source>
        <dbReference type="WBParaSite" id="maker-uti_cns_0009549-snap-gene-0.4-mRNA-1"/>
    </source>
</evidence>
<evidence type="ECO:0000313" key="4">
    <source>
        <dbReference type="Proteomes" id="UP000095280"/>
    </source>
</evidence>
<feature type="region of interest" description="Disordered" evidence="3">
    <location>
        <begin position="359"/>
        <end position="384"/>
    </location>
</feature>
<reference evidence="5 6" key="1">
    <citation type="submission" date="2016-11" db="UniProtKB">
        <authorList>
            <consortium name="WormBaseParasite"/>
        </authorList>
    </citation>
    <scope>IDENTIFICATION</scope>
</reference>
<dbReference type="PANTHER" id="PTHR21531">
    <property type="entry name" value="LOW-TEMPERATURE VIABILITY PROTEIN LTV1-RELATED"/>
    <property type="match status" value="1"/>
</dbReference>